<sequence>MFKSLNAGNSGCFKGQKGKAKEDVREVTKVDKGKAPVKEDKDINREVVQKFDKGKGMAKDDKNVFGDIHVYDQQEDDESNASLFEKFEGYCKHDKNMKKVTFKLKINIKSTEFNSSELFVSKKPMFTDRDGKLKIYHAFWPGRDECVAVKFSILKYPGHEDSAKREIEVLEYFHGLREKEINEEKRVVEYFGQ</sequence>
<organism evidence="1 2">
    <name type="scientific">Meloidogyne hapla</name>
    <name type="common">Root-knot nematode worm</name>
    <dbReference type="NCBI Taxonomy" id="6305"/>
    <lineage>
        <taxon>Eukaryota</taxon>
        <taxon>Metazoa</taxon>
        <taxon>Ecdysozoa</taxon>
        <taxon>Nematoda</taxon>
        <taxon>Chromadorea</taxon>
        <taxon>Rhabditida</taxon>
        <taxon>Tylenchina</taxon>
        <taxon>Tylenchomorpha</taxon>
        <taxon>Tylenchoidea</taxon>
        <taxon>Meloidogynidae</taxon>
        <taxon>Meloidogyninae</taxon>
        <taxon>Meloidogyne</taxon>
    </lineage>
</organism>
<evidence type="ECO:0000313" key="1">
    <source>
        <dbReference type="Proteomes" id="UP000095281"/>
    </source>
</evidence>
<dbReference type="AlphaFoldDB" id="A0A1I8BRU0"/>
<evidence type="ECO:0000313" key="2">
    <source>
        <dbReference type="WBParaSite" id="MhA1_Contig498.frz3.gene1"/>
    </source>
</evidence>
<reference evidence="2" key="1">
    <citation type="submission" date="2016-11" db="UniProtKB">
        <authorList>
            <consortium name="WormBaseParasite"/>
        </authorList>
    </citation>
    <scope>IDENTIFICATION</scope>
</reference>
<keyword evidence="1" id="KW-1185">Reference proteome</keyword>
<accession>A0A1I8BRU0</accession>
<name>A0A1I8BRU0_MELHA</name>
<proteinExistence type="predicted"/>
<protein>
    <submittedName>
        <fullName evidence="2">Major sperm protein</fullName>
    </submittedName>
</protein>
<dbReference type="WBParaSite" id="MhA1_Contig498.frz3.gene1">
    <property type="protein sequence ID" value="MhA1_Contig498.frz3.gene1"/>
    <property type="gene ID" value="MhA1_Contig498.frz3.gene1"/>
</dbReference>
<dbReference type="Proteomes" id="UP000095281">
    <property type="component" value="Unplaced"/>
</dbReference>